<dbReference type="GO" id="GO:0006826">
    <property type="term" value="P:iron ion transport"/>
    <property type="evidence" value="ECO:0007669"/>
    <property type="project" value="TreeGrafter"/>
</dbReference>
<dbReference type="Pfam" id="PF01794">
    <property type="entry name" value="Ferric_reduct"/>
    <property type="match status" value="1"/>
</dbReference>
<feature type="transmembrane region" description="Helical" evidence="20">
    <location>
        <begin position="383"/>
        <end position="400"/>
    </location>
</feature>
<evidence type="ECO:0000256" key="20">
    <source>
        <dbReference type="SAM" id="Phobius"/>
    </source>
</evidence>
<evidence type="ECO:0000256" key="7">
    <source>
        <dbReference type="ARBA" id="ARBA00022617"/>
    </source>
</evidence>
<keyword evidence="12" id="KW-0249">Electron transport</keyword>
<dbReference type="AlphaFoldDB" id="A0A0A8L842"/>
<dbReference type="PANTHER" id="PTHR32361:SF9">
    <property type="entry name" value="FERRIC REDUCTASE TRANSMEMBRANE COMPONENT 3-RELATED"/>
    <property type="match status" value="1"/>
</dbReference>
<dbReference type="InterPro" id="IPR017927">
    <property type="entry name" value="FAD-bd_FR_type"/>
</dbReference>
<evidence type="ECO:0000256" key="12">
    <source>
        <dbReference type="ARBA" id="ARBA00022982"/>
    </source>
</evidence>
<keyword evidence="14" id="KW-0560">Oxidoreductase</keyword>
<keyword evidence="7" id="KW-0349">Heme</keyword>
<evidence type="ECO:0000259" key="22">
    <source>
        <dbReference type="PROSITE" id="PS51384"/>
    </source>
</evidence>
<evidence type="ECO:0000256" key="8">
    <source>
        <dbReference type="ARBA" id="ARBA00022630"/>
    </source>
</evidence>
<evidence type="ECO:0000256" key="17">
    <source>
        <dbReference type="ARBA" id="ARBA00023136"/>
    </source>
</evidence>
<dbReference type="EMBL" id="CCBQ010000037">
    <property type="protein sequence ID" value="CDO94354.1"/>
    <property type="molecule type" value="Genomic_DNA"/>
</dbReference>
<keyword evidence="11" id="KW-0521">NADP</keyword>
<keyword evidence="18" id="KW-0325">Glycoprotein</keyword>
<feature type="transmembrane region" description="Helical" evidence="20">
    <location>
        <begin position="233"/>
        <end position="250"/>
    </location>
</feature>
<evidence type="ECO:0000256" key="14">
    <source>
        <dbReference type="ARBA" id="ARBA00023002"/>
    </source>
</evidence>
<name>A0A0A8L842_9SACH</name>
<accession>A0A0A8L842</accession>
<comment type="cofactor">
    <cofactor evidence="1">
        <name>FAD</name>
        <dbReference type="ChEBI" id="CHEBI:57692"/>
    </cofactor>
</comment>
<evidence type="ECO:0000256" key="21">
    <source>
        <dbReference type="SAM" id="SignalP"/>
    </source>
</evidence>
<feature type="transmembrane region" description="Helical" evidence="20">
    <location>
        <begin position="159"/>
        <end position="186"/>
    </location>
</feature>
<evidence type="ECO:0000256" key="3">
    <source>
        <dbReference type="ARBA" id="ARBA00006278"/>
    </source>
</evidence>
<dbReference type="Gene3D" id="2.40.30.10">
    <property type="entry name" value="Translation factors"/>
    <property type="match status" value="1"/>
</dbReference>
<evidence type="ECO:0000256" key="11">
    <source>
        <dbReference type="ARBA" id="ARBA00022857"/>
    </source>
</evidence>
<dbReference type="EC" id="1.16.1.9" evidence="4"/>
<evidence type="ECO:0000256" key="2">
    <source>
        <dbReference type="ARBA" id="ARBA00004651"/>
    </source>
</evidence>
<dbReference type="GO" id="GO:0052851">
    <property type="term" value="F:ferric-chelate reductase (NADPH) activity"/>
    <property type="evidence" value="ECO:0007669"/>
    <property type="project" value="UniProtKB-EC"/>
</dbReference>
<evidence type="ECO:0000256" key="5">
    <source>
        <dbReference type="ARBA" id="ARBA00022448"/>
    </source>
</evidence>
<evidence type="ECO:0000256" key="15">
    <source>
        <dbReference type="ARBA" id="ARBA00023004"/>
    </source>
</evidence>
<dbReference type="InterPro" id="IPR013112">
    <property type="entry name" value="FAD-bd_8"/>
</dbReference>
<feature type="transmembrane region" description="Helical" evidence="20">
    <location>
        <begin position="406"/>
        <end position="423"/>
    </location>
</feature>
<dbReference type="InterPro" id="IPR039261">
    <property type="entry name" value="FNR_nucleotide-bd"/>
</dbReference>
<sequence>MKFSQLQVLLTFSTVFFINTVSAGFFNPRSQGLQITKACTRSLTAVAKFCTTADTAKCVCKNIDYAGSYIYCILDHADNETAKKQSIAIVDKLCPAYGFDEAKFNAIYENATSYLVNTSTIAKFNKTKIISYPVYYSVPIYDTYYEVMQNFFNSYHLSFYYGGALTAFFPVIFLFGGILHWFSVFFPQKTSSIRGMLQKSKIVRLTQKHVTIPSLFNGSHAAPAPVTGGHYPTRLHSIFMGMWSFAWLILQCTDYRDHVPGNPYLPTKTEYLTRLIADRTGIIATFLIPLVFVLSGRNSLFIIWTGWKQSTFYAYHKLVARACVLGSLVHCIMYVVFTILDGSYTTYKVEAFWKWGIVAVIVSWVIFFQALPKLRTQHYEIFYAFHFILALFFLIGTWIHLKERSFNVYVYIVVGFWGLDRLLRCVRMLYFGVKTAKVTAVHDEVLRISIPRRKNWPVYPGAYGYVYFMRPNLFWQSHPFSIVGSEDGQHLNFYVKAKTGATGAMLEYAKSQKGNTAEVKVMFEGPYGSQHTLDHYDDLLFFSSGNGIPGVYPYLMNVLKTPQNQARTIKLYWIIQRMETVDWFKDELLALQNYSNVETIVYVTRDSPASSVDLPFKETAEKGESTVDEVTNSVDVSEQSSTETLTNVEFRYERPDVEELCRSELTNVGASDVAVVSCGHGAICDTLRRTVADISGIKTSGRLDYIEEFQAW</sequence>
<feature type="transmembrane region" description="Helical" evidence="20">
    <location>
        <begin position="352"/>
        <end position="371"/>
    </location>
</feature>
<dbReference type="SFLD" id="SFLDG01168">
    <property type="entry name" value="Ferric_reductase_subgroup_(FRE"/>
    <property type="match status" value="1"/>
</dbReference>
<feature type="transmembrane region" description="Helical" evidence="20">
    <location>
        <begin position="282"/>
        <end position="306"/>
    </location>
</feature>
<evidence type="ECO:0000256" key="4">
    <source>
        <dbReference type="ARBA" id="ARBA00012668"/>
    </source>
</evidence>
<proteinExistence type="inferred from homology"/>
<organism evidence="23 24">
    <name type="scientific">Kluyveromyces dobzhanskii CBS 2104</name>
    <dbReference type="NCBI Taxonomy" id="1427455"/>
    <lineage>
        <taxon>Eukaryota</taxon>
        <taxon>Fungi</taxon>
        <taxon>Dikarya</taxon>
        <taxon>Ascomycota</taxon>
        <taxon>Saccharomycotina</taxon>
        <taxon>Saccharomycetes</taxon>
        <taxon>Saccharomycetales</taxon>
        <taxon>Saccharomycetaceae</taxon>
        <taxon>Kluyveromyces</taxon>
    </lineage>
</organism>
<evidence type="ECO:0000256" key="9">
    <source>
        <dbReference type="ARBA" id="ARBA00022692"/>
    </source>
</evidence>
<dbReference type="Pfam" id="PF08030">
    <property type="entry name" value="NAD_binding_6"/>
    <property type="match status" value="1"/>
</dbReference>
<keyword evidence="17 20" id="KW-0472">Membrane</keyword>
<evidence type="ECO:0000256" key="13">
    <source>
        <dbReference type="ARBA" id="ARBA00022989"/>
    </source>
</evidence>
<keyword evidence="9 20" id="KW-0812">Transmembrane</keyword>
<reference evidence="23 24" key="1">
    <citation type="submission" date="2014-03" db="EMBL/GenBank/DDBJ databases">
        <title>The genome of Kluyveromyces dobzhanskii.</title>
        <authorList>
            <person name="Nystedt B."/>
            <person name="Astrom S."/>
        </authorList>
    </citation>
    <scope>NUCLEOTIDE SEQUENCE [LARGE SCALE GENOMIC DNA]</scope>
    <source>
        <strain evidence="23 24">CBS 2104</strain>
    </source>
</reference>
<feature type="transmembrane region" description="Helical" evidence="20">
    <location>
        <begin position="318"/>
        <end position="340"/>
    </location>
</feature>
<comment type="subcellular location">
    <subcellularLocation>
        <location evidence="2">Cell membrane</location>
        <topology evidence="2">Multi-pass membrane protein</topology>
    </subcellularLocation>
</comment>
<dbReference type="GO" id="GO:0005886">
    <property type="term" value="C:plasma membrane"/>
    <property type="evidence" value="ECO:0007669"/>
    <property type="project" value="UniProtKB-SubCell"/>
</dbReference>
<keyword evidence="21" id="KW-0732">Signal</keyword>
<dbReference type="Proteomes" id="UP000031516">
    <property type="component" value="Unassembled WGS sequence"/>
</dbReference>
<dbReference type="GO" id="GO:0006879">
    <property type="term" value="P:intracellular iron ion homeostasis"/>
    <property type="evidence" value="ECO:0007669"/>
    <property type="project" value="TreeGrafter"/>
</dbReference>
<dbReference type="InterPro" id="IPR017938">
    <property type="entry name" value="Riboflavin_synthase-like_b-brl"/>
</dbReference>
<evidence type="ECO:0000256" key="18">
    <source>
        <dbReference type="ARBA" id="ARBA00023180"/>
    </source>
</evidence>
<evidence type="ECO:0000256" key="1">
    <source>
        <dbReference type="ARBA" id="ARBA00001974"/>
    </source>
</evidence>
<dbReference type="InterPro" id="IPR013121">
    <property type="entry name" value="Fe_red_NAD-bd_6"/>
</dbReference>
<dbReference type="Pfam" id="PF08022">
    <property type="entry name" value="FAD_binding_8"/>
    <property type="match status" value="1"/>
</dbReference>
<dbReference type="SFLD" id="SFLDS00052">
    <property type="entry name" value="Ferric_Reductase_Domain"/>
    <property type="match status" value="1"/>
</dbReference>
<keyword evidence="6" id="KW-1003">Cell membrane</keyword>
<dbReference type="CDD" id="cd06186">
    <property type="entry name" value="NOX_Duox_like_FAD_NADP"/>
    <property type="match status" value="1"/>
</dbReference>
<evidence type="ECO:0000313" key="24">
    <source>
        <dbReference type="Proteomes" id="UP000031516"/>
    </source>
</evidence>
<keyword evidence="15" id="KW-0408">Iron</keyword>
<keyword evidence="5" id="KW-0813">Transport</keyword>
<evidence type="ECO:0000256" key="19">
    <source>
        <dbReference type="ARBA" id="ARBA00048483"/>
    </source>
</evidence>
<comment type="caution">
    <text evidence="23">The sequence shown here is derived from an EMBL/GenBank/DDBJ whole genome shotgun (WGS) entry which is preliminary data.</text>
</comment>
<comment type="catalytic activity">
    <reaction evidence="19">
        <text>2 a Fe(II)-siderophore + NADP(+) + H(+) = 2 a Fe(III)-siderophore + NADPH</text>
        <dbReference type="Rhea" id="RHEA:28795"/>
        <dbReference type="Rhea" id="RHEA-COMP:11342"/>
        <dbReference type="Rhea" id="RHEA-COMP:11344"/>
        <dbReference type="ChEBI" id="CHEBI:15378"/>
        <dbReference type="ChEBI" id="CHEBI:29033"/>
        <dbReference type="ChEBI" id="CHEBI:29034"/>
        <dbReference type="ChEBI" id="CHEBI:57783"/>
        <dbReference type="ChEBI" id="CHEBI:58349"/>
        <dbReference type="EC" id="1.16.1.9"/>
    </reaction>
</comment>
<protein>
    <recommendedName>
        <fullName evidence="4">ferric-chelate reductase (NADPH)</fullName>
        <ecNumber evidence="4">1.16.1.9</ecNumber>
    </recommendedName>
</protein>
<evidence type="ECO:0000256" key="6">
    <source>
        <dbReference type="ARBA" id="ARBA00022475"/>
    </source>
</evidence>
<dbReference type="InterPro" id="IPR013130">
    <property type="entry name" value="Fe3_Rdtase_TM_dom"/>
</dbReference>
<dbReference type="PROSITE" id="PS51384">
    <property type="entry name" value="FAD_FR"/>
    <property type="match status" value="1"/>
</dbReference>
<keyword evidence="10" id="KW-0274">FAD</keyword>
<evidence type="ECO:0000256" key="16">
    <source>
        <dbReference type="ARBA" id="ARBA00023065"/>
    </source>
</evidence>
<feature type="domain" description="FAD-binding FR-type" evidence="22">
    <location>
        <begin position="428"/>
        <end position="533"/>
    </location>
</feature>
<dbReference type="SUPFAM" id="SSF63380">
    <property type="entry name" value="Riboflavin synthase domain-like"/>
    <property type="match status" value="1"/>
</dbReference>
<dbReference type="PANTHER" id="PTHR32361">
    <property type="entry name" value="FERRIC/CUPRIC REDUCTASE TRANSMEMBRANE COMPONENT"/>
    <property type="match status" value="1"/>
</dbReference>
<keyword evidence="8" id="KW-0285">Flavoprotein</keyword>
<gene>
    <name evidence="23" type="ORF">KLDO_g2622</name>
</gene>
<comment type="similarity">
    <text evidence="3">Belongs to the ferric reductase (FRE) family.</text>
</comment>
<dbReference type="GO" id="GO:0015677">
    <property type="term" value="P:copper ion import"/>
    <property type="evidence" value="ECO:0007669"/>
    <property type="project" value="TreeGrafter"/>
</dbReference>
<evidence type="ECO:0000256" key="10">
    <source>
        <dbReference type="ARBA" id="ARBA00022827"/>
    </source>
</evidence>
<dbReference type="SUPFAM" id="SSF52343">
    <property type="entry name" value="Ferredoxin reductase-like, C-terminal NADP-linked domain"/>
    <property type="match status" value="1"/>
</dbReference>
<keyword evidence="13 20" id="KW-1133">Transmembrane helix</keyword>
<dbReference type="InterPro" id="IPR051410">
    <property type="entry name" value="Ferric/Cupric_Reductase"/>
</dbReference>
<dbReference type="Gene3D" id="3.40.50.80">
    <property type="entry name" value="Nucleotide-binding domain of ferredoxin-NADP reductase (FNR) module"/>
    <property type="match status" value="1"/>
</dbReference>
<keyword evidence="16" id="KW-0406">Ion transport</keyword>
<keyword evidence="7" id="KW-0479">Metal-binding</keyword>
<dbReference type="OrthoDB" id="4494341at2759"/>
<evidence type="ECO:0000313" key="23">
    <source>
        <dbReference type="EMBL" id="CDO94354.1"/>
    </source>
</evidence>
<feature type="chain" id="PRO_5002038796" description="ferric-chelate reductase (NADPH)" evidence="21">
    <location>
        <begin position="24"/>
        <end position="712"/>
    </location>
</feature>
<feature type="signal peptide" evidence="21">
    <location>
        <begin position="1"/>
        <end position="23"/>
    </location>
</feature>
<keyword evidence="24" id="KW-1185">Reference proteome</keyword>